<dbReference type="Gene3D" id="3.40.50.720">
    <property type="entry name" value="NAD(P)-binding Rossmann-like Domain"/>
    <property type="match status" value="1"/>
</dbReference>
<proteinExistence type="inferred from homology"/>
<keyword evidence="4" id="KW-0862">Zinc</keyword>
<evidence type="ECO:0000256" key="5">
    <source>
        <dbReference type="ARBA" id="ARBA00023002"/>
    </source>
</evidence>
<dbReference type="InterPro" id="IPR013154">
    <property type="entry name" value="ADH-like_N"/>
</dbReference>
<comment type="cofactor">
    <cofactor evidence="1">
        <name>Zn(2+)</name>
        <dbReference type="ChEBI" id="CHEBI:29105"/>
    </cofactor>
</comment>
<dbReference type="SUPFAM" id="SSF51735">
    <property type="entry name" value="NAD(P)-binding Rossmann-fold domains"/>
    <property type="match status" value="1"/>
</dbReference>
<dbReference type="SUPFAM" id="SSF50129">
    <property type="entry name" value="GroES-like"/>
    <property type="match status" value="1"/>
</dbReference>
<evidence type="ECO:0000256" key="7">
    <source>
        <dbReference type="SAM" id="MobiDB-lite"/>
    </source>
</evidence>
<feature type="region of interest" description="Disordered" evidence="7">
    <location>
        <begin position="901"/>
        <end position="928"/>
    </location>
</feature>
<dbReference type="EMBL" id="CH902617">
    <property type="protein sequence ID" value="KPU79339.1"/>
    <property type="molecule type" value="Genomic_DNA"/>
</dbReference>
<sequence length="1322" mass="144941">MPGIFGSCPTNRLGPHLLQISRCLSYHVPLFRPRSILQARKLSQLCCSVSSRSRSGAFSHANIRVQPYSQKGTSVFTYNDNVDMSRKRVSFSGASEKKNQLLPVGLITPESDSGKQVKIVVVPLDLSTMDANTLKETLDTINQLRLYANHIEDFSNTMMEEYNALSDAMQEVEETTTELAEVQQELERARQEINSENKQFWESLNATPLSADVDAVADRTNFSRAGLGLGRGTPMEERQEAVSSCLQAGLAQTAPMTAEPQTAAPNFDIKSTSTLPHALGSQNPTQFTAFGANLNDPLMRDDFIEEVRVDVPKDMSSRLNELAVSSMELSFEMDMTNLKDALANPHTDDANLQDPMICMHTKVEMDAPGTVEHTVPLRFNALISGVVELDTEKLNAHQITDEKMPGFNDDLTSLAANLCSTALEKGFSSSSSNSFIGDLEMTKNEEMQKDMLIDTSLMHPAAHVGHLAQEMMAAVVPDVKEEVEGKDGCKHPPVKPKKKCPGKCPLITDPCKEDPCKRPEKTKKPPKKKASSALDVTAQASGDKCDKKKKDPCAKKKGGGKKKDPCAKDGGKGGKDKKDPCAKFKKGKDKKKDPCAKKKDPCAKKEKKKDSCAKKEKKKDPCAKKDKKKDPCAKKEKKKDPCAKKDKKKDPCAKKDKKKDPCAKKEKKKDPCAKKDKGKKKDPCAKKGDKGGKKKDPCAKFKKGGKDKKKDPCAKKGGKGGKKEDPCAKFKKNKGGKDKGCKFSTYAPNDFNKRYLSTVLGQTGSPRGPRFLVYSTRVRRNYRIPTSKNTPCQCPMCQGKRLLTDTVETPARFVINSSLMRRRFGSLSGMDLIKRSYSKKKKKKSPGKCGSMAQKYPKSRGKDQKERTGLRLDCFKSDDDCAIKGCSGHCAKVKFPRKKCEKKKKKKSPKKSKKAKKSKKDKKGCGKGKKSITLIKDARLPLKYWYQCQRSFSTRSACQIKPDLKPGLNGKAYAVRIPNPYKIDMVPVSRPTPTDFDVLVRTSSVAISGSDIHVYERGNSVVESITLGHDATGFVEEVGRSVRNLRVGDRVVMESALSCGICDLCKRGQYNMCCGMVYNGFLATHQTHPGDLCHRLYPSISMDEGTLVETLALGCQACLTGSVTPTSNVLIIGACPTAVSAGLCAKALGAKRVVIGGPSGKALEAASRDFGFDTVPIEENSLFGEVLEAMYCKFHDWPDRVINCSISALTMNLAVMALQPSGICVLAECGTECASFNALDVLMKNIRLIPSFRSANMYPTALQLMKSGRAPMHKFIAGTFPLSHAEEAFRTAQEESNEGLGKVIVNCADETGLEASQKQKTS</sequence>
<keyword evidence="11" id="KW-1185">Reference proteome</keyword>
<protein>
    <submittedName>
        <fullName evidence="10">Uncharacterized protein, isoform B</fullName>
        <ecNumber evidence="10">1.-.-.-</ecNumber>
    </submittedName>
</protein>
<evidence type="ECO:0000259" key="8">
    <source>
        <dbReference type="Pfam" id="PF00107"/>
    </source>
</evidence>
<evidence type="ECO:0000256" key="4">
    <source>
        <dbReference type="ARBA" id="ARBA00022833"/>
    </source>
</evidence>
<dbReference type="STRING" id="7217.A0A0P9C6Y4"/>
<feature type="region of interest" description="Disordered" evidence="7">
    <location>
        <begin position="835"/>
        <end position="864"/>
    </location>
</feature>
<dbReference type="Gene3D" id="3.90.180.10">
    <property type="entry name" value="Medium-chain alcohol dehydrogenases, catalytic domain"/>
    <property type="match status" value="1"/>
</dbReference>
<keyword evidence="3" id="KW-0479">Metal-binding</keyword>
<dbReference type="InterPro" id="IPR011032">
    <property type="entry name" value="GroES-like_sf"/>
</dbReference>
<dbReference type="PANTHER" id="PTHR43161">
    <property type="entry name" value="SORBITOL DEHYDROGENASE"/>
    <property type="match status" value="1"/>
</dbReference>
<dbReference type="OrthoDB" id="3941538at2759"/>
<feature type="coiled-coil region" evidence="6">
    <location>
        <begin position="155"/>
        <end position="199"/>
    </location>
</feature>
<evidence type="ECO:0000256" key="1">
    <source>
        <dbReference type="ARBA" id="ARBA00001947"/>
    </source>
</evidence>
<feature type="region of interest" description="Disordered" evidence="7">
    <location>
        <begin position="515"/>
        <end position="737"/>
    </location>
</feature>
<feature type="compositionally biased region" description="Basic residues" evidence="7">
    <location>
        <begin position="836"/>
        <end position="846"/>
    </location>
</feature>
<keyword evidence="5 10" id="KW-0560">Oxidoreductase</keyword>
<feature type="domain" description="Alcohol dehydrogenase-like N-terminal" evidence="9">
    <location>
        <begin position="997"/>
        <end position="1096"/>
    </location>
</feature>
<dbReference type="InParanoid" id="A0A0P9C6Y4"/>
<dbReference type="GO" id="GO:0006062">
    <property type="term" value="P:sorbitol catabolic process"/>
    <property type="evidence" value="ECO:0007669"/>
    <property type="project" value="TreeGrafter"/>
</dbReference>
<keyword evidence="6" id="KW-0175">Coiled coil</keyword>
<evidence type="ECO:0000256" key="3">
    <source>
        <dbReference type="ARBA" id="ARBA00022723"/>
    </source>
</evidence>
<dbReference type="InterPro" id="IPR036291">
    <property type="entry name" value="NAD(P)-bd_dom_sf"/>
</dbReference>
<dbReference type="GeneID" id="6500415"/>
<dbReference type="InterPro" id="IPR013149">
    <property type="entry name" value="ADH-like_C"/>
</dbReference>
<dbReference type="GO" id="GO:0046872">
    <property type="term" value="F:metal ion binding"/>
    <property type="evidence" value="ECO:0007669"/>
    <property type="project" value="UniProtKB-KW"/>
</dbReference>
<organism evidence="10 11">
    <name type="scientific">Drosophila ananassae</name>
    <name type="common">Fruit fly</name>
    <dbReference type="NCBI Taxonomy" id="7217"/>
    <lineage>
        <taxon>Eukaryota</taxon>
        <taxon>Metazoa</taxon>
        <taxon>Ecdysozoa</taxon>
        <taxon>Arthropoda</taxon>
        <taxon>Hexapoda</taxon>
        <taxon>Insecta</taxon>
        <taxon>Pterygota</taxon>
        <taxon>Neoptera</taxon>
        <taxon>Endopterygota</taxon>
        <taxon>Diptera</taxon>
        <taxon>Brachycera</taxon>
        <taxon>Muscomorpha</taxon>
        <taxon>Ephydroidea</taxon>
        <taxon>Drosophilidae</taxon>
        <taxon>Drosophila</taxon>
        <taxon>Sophophora</taxon>
    </lineage>
</organism>
<feature type="compositionally biased region" description="Basic and acidic residues" evidence="7">
    <location>
        <begin position="561"/>
        <end position="582"/>
    </location>
</feature>
<evidence type="ECO:0000313" key="11">
    <source>
        <dbReference type="Proteomes" id="UP000007801"/>
    </source>
</evidence>
<feature type="compositionally biased region" description="Basic and acidic residues" evidence="7">
    <location>
        <begin position="590"/>
        <end position="699"/>
    </location>
</feature>
<comment type="similarity">
    <text evidence="2">Belongs to the zinc-containing alcohol dehydrogenase family.</text>
</comment>
<gene>
    <name evidence="10" type="primary">Dana\GF17631</name>
    <name evidence="10" type="synonym">dana_GLEANR_18894</name>
    <name evidence="10" type="ORF">GF17631</name>
</gene>
<dbReference type="GO" id="GO:0003939">
    <property type="term" value="F:L-iditol 2-dehydrogenase (NAD+) activity"/>
    <property type="evidence" value="ECO:0007669"/>
    <property type="project" value="TreeGrafter"/>
</dbReference>
<dbReference type="Pfam" id="PF00107">
    <property type="entry name" value="ADH_zinc_N"/>
    <property type="match status" value="1"/>
</dbReference>
<name>A0A0P9C6Y4_DROAN</name>
<evidence type="ECO:0000259" key="9">
    <source>
        <dbReference type="Pfam" id="PF08240"/>
    </source>
</evidence>
<dbReference type="KEGG" id="dan:6500415"/>
<evidence type="ECO:0000256" key="2">
    <source>
        <dbReference type="ARBA" id="ARBA00008072"/>
    </source>
</evidence>
<reference evidence="10 11" key="1">
    <citation type="journal article" date="2007" name="Nature">
        <title>Evolution of genes and genomes on the Drosophila phylogeny.</title>
        <authorList>
            <consortium name="Drosophila 12 Genomes Consortium"/>
            <person name="Clark A.G."/>
            <person name="Eisen M.B."/>
            <person name="Smith D.R."/>
            <person name="Bergman C.M."/>
            <person name="Oliver B."/>
            <person name="Markow T.A."/>
            <person name="Kaufman T.C."/>
            <person name="Kellis M."/>
            <person name="Gelbart W."/>
            <person name="Iyer V.N."/>
            <person name="Pollard D.A."/>
            <person name="Sackton T.B."/>
            <person name="Larracuente A.M."/>
            <person name="Singh N.D."/>
            <person name="Abad J.P."/>
            <person name="Abt D.N."/>
            <person name="Adryan B."/>
            <person name="Aguade M."/>
            <person name="Akashi H."/>
            <person name="Anderson W.W."/>
            <person name="Aquadro C.F."/>
            <person name="Ardell D.H."/>
            <person name="Arguello R."/>
            <person name="Artieri C.G."/>
            <person name="Barbash D.A."/>
            <person name="Barker D."/>
            <person name="Barsanti P."/>
            <person name="Batterham P."/>
            <person name="Batzoglou S."/>
            <person name="Begun D."/>
            <person name="Bhutkar A."/>
            <person name="Blanco E."/>
            <person name="Bosak S.A."/>
            <person name="Bradley R.K."/>
            <person name="Brand A.D."/>
            <person name="Brent M.R."/>
            <person name="Brooks A.N."/>
            <person name="Brown R.H."/>
            <person name="Butlin R.K."/>
            <person name="Caggese C."/>
            <person name="Calvi B.R."/>
            <person name="Bernardo de Carvalho A."/>
            <person name="Caspi A."/>
            <person name="Castrezana S."/>
            <person name="Celniker S.E."/>
            <person name="Chang J.L."/>
            <person name="Chapple C."/>
            <person name="Chatterji S."/>
            <person name="Chinwalla A."/>
            <person name="Civetta A."/>
            <person name="Clifton S.W."/>
            <person name="Comeron J.M."/>
            <person name="Costello J.C."/>
            <person name="Coyne J.A."/>
            <person name="Daub J."/>
            <person name="David R.G."/>
            <person name="Delcher A.L."/>
            <person name="Delehaunty K."/>
            <person name="Do C.B."/>
            <person name="Ebling H."/>
            <person name="Edwards K."/>
            <person name="Eickbush T."/>
            <person name="Evans J.D."/>
            <person name="Filipski A."/>
            <person name="Findeiss S."/>
            <person name="Freyhult E."/>
            <person name="Fulton L."/>
            <person name="Fulton R."/>
            <person name="Garcia A.C."/>
            <person name="Gardiner A."/>
            <person name="Garfield D.A."/>
            <person name="Garvin B.E."/>
            <person name="Gibson G."/>
            <person name="Gilbert D."/>
            <person name="Gnerre S."/>
            <person name="Godfrey J."/>
            <person name="Good R."/>
            <person name="Gotea V."/>
            <person name="Gravely B."/>
            <person name="Greenberg A.J."/>
            <person name="Griffiths-Jones S."/>
            <person name="Gross S."/>
            <person name="Guigo R."/>
            <person name="Gustafson E.A."/>
            <person name="Haerty W."/>
            <person name="Hahn M.W."/>
            <person name="Halligan D.L."/>
            <person name="Halpern A.L."/>
            <person name="Halter G.M."/>
            <person name="Han M.V."/>
            <person name="Heger A."/>
            <person name="Hillier L."/>
            <person name="Hinrichs A.S."/>
            <person name="Holmes I."/>
            <person name="Hoskins R.A."/>
            <person name="Hubisz M.J."/>
            <person name="Hultmark D."/>
            <person name="Huntley M.A."/>
            <person name="Jaffe D.B."/>
            <person name="Jagadeeshan S."/>
            <person name="Jeck W.R."/>
            <person name="Johnson J."/>
            <person name="Jones C.D."/>
            <person name="Jordan W.C."/>
            <person name="Karpen G.H."/>
            <person name="Kataoka E."/>
            <person name="Keightley P.D."/>
            <person name="Kheradpour P."/>
            <person name="Kirkness E.F."/>
            <person name="Koerich L.B."/>
            <person name="Kristiansen K."/>
            <person name="Kudrna D."/>
            <person name="Kulathinal R.J."/>
            <person name="Kumar S."/>
            <person name="Kwok R."/>
            <person name="Lander E."/>
            <person name="Langley C.H."/>
            <person name="Lapoint R."/>
            <person name="Lazzaro B.P."/>
            <person name="Lee S.J."/>
            <person name="Levesque L."/>
            <person name="Li R."/>
            <person name="Lin C.F."/>
            <person name="Lin M.F."/>
            <person name="Lindblad-Toh K."/>
            <person name="Llopart A."/>
            <person name="Long M."/>
            <person name="Low L."/>
            <person name="Lozovsky E."/>
            <person name="Lu J."/>
            <person name="Luo M."/>
            <person name="Machado C.A."/>
            <person name="Makalowski W."/>
            <person name="Marzo M."/>
            <person name="Matsuda M."/>
            <person name="Matzkin L."/>
            <person name="McAllister B."/>
            <person name="McBride C.S."/>
            <person name="McKernan B."/>
            <person name="McKernan K."/>
            <person name="Mendez-Lago M."/>
            <person name="Minx P."/>
            <person name="Mollenhauer M.U."/>
            <person name="Montooth K."/>
            <person name="Mount S.M."/>
            <person name="Mu X."/>
            <person name="Myers E."/>
            <person name="Negre B."/>
            <person name="Newfeld S."/>
            <person name="Nielsen R."/>
            <person name="Noor M.A."/>
            <person name="O'Grady P."/>
            <person name="Pachter L."/>
            <person name="Papaceit M."/>
            <person name="Parisi M.J."/>
            <person name="Parisi M."/>
            <person name="Parts L."/>
            <person name="Pedersen J.S."/>
            <person name="Pesole G."/>
            <person name="Phillippy A.M."/>
            <person name="Ponting C.P."/>
            <person name="Pop M."/>
            <person name="Porcelli D."/>
            <person name="Powell J.R."/>
            <person name="Prohaska S."/>
            <person name="Pruitt K."/>
            <person name="Puig M."/>
            <person name="Quesneville H."/>
            <person name="Ram K.R."/>
            <person name="Rand D."/>
            <person name="Rasmussen M.D."/>
            <person name="Reed L.K."/>
            <person name="Reenan R."/>
            <person name="Reily A."/>
            <person name="Remington K.A."/>
            <person name="Rieger T.T."/>
            <person name="Ritchie M.G."/>
            <person name="Robin C."/>
            <person name="Rogers Y.H."/>
            <person name="Rohde C."/>
            <person name="Rozas J."/>
            <person name="Rubenfield M.J."/>
            <person name="Ruiz A."/>
            <person name="Russo S."/>
            <person name="Salzberg S.L."/>
            <person name="Sanchez-Gracia A."/>
            <person name="Saranga D.J."/>
            <person name="Sato H."/>
            <person name="Schaeffer S.W."/>
            <person name="Schatz M.C."/>
            <person name="Schlenke T."/>
            <person name="Schwartz R."/>
            <person name="Segarra C."/>
            <person name="Singh R.S."/>
            <person name="Sirot L."/>
            <person name="Sirota M."/>
            <person name="Sisneros N.B."/>
            <person name="Smith C.D."/>
            <person name="Smith T.F."/>
            <person name="Spieth J."/>
            <person name="Stage D.E."/>
            <person name="Stark A."/>
            <person name="Stephan W."/>
            <person name="Strausberg R.L."/>
            <person name="Strempel S."/>
            <person name="Sturgill D."/>
            <person name="Sutton G."/>
            <person name="Sutton G.G."/>
            <person name="Tao W."/>
            <person name="Teichmann S."/>
            <person name="Tobari Y.N."/>
            <person name="Tomimura Y."/>
            <person name="Tsolas J.M."/>
            <person name="Valente V.L."/>
            <person name="Venter E."/>
            <person name="Venter J.C."/>
            <person name="Vicario S."/>
            <person name="Vieira F.G."/>
            <person name="Vilella A.J."/>
            <person name="Villasante A."/>
            <person name="Walenz B."/>
            <person name="Wang J."/>
            <person name="Wasserman M."/>
            <person name="Watts T."/>
            <person name="Wilson D."/>
            <person name="Wilson R.K."/>
            <person name="Wing R.A."/>
            <person name="Wolfner M.F."/>
            <person name="Wong A."/>
            <person name="Wong G.K."/>
            <person name="Wu C.I."/>
            <person name="Wu G."/>
            <person name="Yamamoto D."/>
            <person name="Yang H.P."/>
            <person name="Yang S.P."/>
            <person name="Yorke J.A."/>
            <person name="Yoshida K."/>
            <person name="Zdobnov E."/>
            <person name="Zhang P."/>
            <person name="Zhang Y."/>
            <person name="Zimin A.V."/>
            <person name="Baldwin J."/>
            <person name="Abdouelleil A."/>
            <person name="Abdulkadir J."/>
            <person name="Abebe A."/>
            <person name="Abera B."/>
            <person name="Abreu J."/>
            <person name="Acer S.C."/>
            <person name="Aftuck L."/>
            <person name="Alexander A."/>
            <person name="An P."/>
            <person name="Anderson E."/>
            <person name="Anderson S."/>
            <person name="Arachi H."/>
            <person name="Azer M."/>
            <person name="Bachantsang P."/>
            <person name="Barry A."/>
            <person name="Bayul T."/>
            <person name="Berlin A."/>
            <person name="Bessette D."/>
            <person name="Bloom T."/>
            <person name="Blye J."/>
            <person name="Boguslavskiy L."/>
            <person name="Bonnet C."/>
            <person name="Boukhgalter B."/>
            <person name="Bourzgui I."/>
            <person name="Brown A."/>
            <person name="Cahill P."/>
            <person name="Channer S."/>
            <person name="Cheshatsang Y."/>
            <person name="Chuda L."/>
            <person name="Citroen M."/>
            <person name="Collymore A."/>
            <person name="Cooke P."/>
            <person name="Costello M."/>
            <person name="D'Aco K."/>
            <person name="Daza R."/>
            <person name="De Haan G."/>
            <person name="DeGray S."/>
            <person name="DeMaso C."/>
            <person name="Dhargay N."/>
            <person name="Dooley K."/>
            <person name="Dooley E."/>
            <person name="Doricent M."/>
            <person name="Dorje P."/>
            <person name="Dorjee K."/>
            <person name="Dupes A."/>
            <person name="Elong R."/>
            <person name="Falk J."/>
            <person name="Farina A."/>
            <person name="Faro S."/>
            <person name="Ferguson D."/>
            <person name="Fisher S."/>
            <person name="Foley C.D."/>
            <person name="Franke A."/>
            <person name="Friedrich D."/>
            <person name="Gadbois L."/>
            <person name="Gearin G."/>
            <person name="Gearin C.R."/>
            <person name="Giannoukos G."/>
            <person name="Goode T."/>
            <person name="Graham J."/>
            <person name="Grandbois E."/>
            <person name="Grewal S."/>
            <person name="Gyaltsen K."/>
            <person name="Hafez N."/>
            <person name="Hagos B."/>
            <person name="Hall J."/>
            <person name="Henson C."/>
            <person name="Hollinger A."/>
            <person name="Honan T."/>
            <person name="Huard M.D."/>
            <person name="Hughes L."/>
            <person name="Hurhula B."/>
            <person name="Husby M.E."/>
            <person name="Kamat A."/>
            <person name="Kanga B."/>
            <person name="Kashin S."/>
            <person name="Khazanovich D."/>
            <person name="Kisner P."/>
            <person name="Lance K."/>
            <person name="Lara M."/>
            <person name="Lee W."/>
            <person name="Lennon N."/>
            <person name="Letendre F."/>
            <person name="LeVine R."/>
            <person name="Lipovsky A."/>
            <person name="Liu X."/>
            <person name="Liu J."/>
            <person name="Liu S."/>
            <person name="Lokyitsang T."/>
            <person name="Lokyitsang Y."/>
            <person name="Lubonja R."/>
            <person name="Lui A."/>
            <person name="MacDonald P."/>
            <person name="Magnisalis V."/>
            <person name="Maru K."/>
            <person name="Matthews C."/>
            <person name="McCusker W."/>
            <person name="McDonough S."/>
            <person name="Mehta T."/>
            <person name="Meldrim J."/>
            <person name="Meneus L."/>
            <person name="Mihai O."/>
            <person name="Mihalev A."/>
            <person name="Mihova T."/>
            <person name="Mittelman R."/>
            <person name="Mlenga V."/>
            <person name="Montmayeur A."/>
            <person name="Mulrain L."/>
            <person name="Navidi A."/>
            <person name="Naylor J."/>
            <person name="Negash T."/>
            <person name="Nguyen T."/>
            <person name="Nguyen N."/>
            <person name="Nicol R."/>
            <person name="Norbu C."/>
            <person name="Norbu N."/>
            <person name="Novod N."/>
            <person name="O'Neill B."/>
            <person name="Osman S."/>
            <person name="Markiewicz E."/>
            <person name="Oyono O.L."/>
            <person name="Patti C."/>
            <person name="Phunkhang P."/>
            <person name="Pierre F."/>
            <person name="Priest M."/>
            <person name="Raghuraman S."/>
            <person name="Rege F."/>
            <person name="Reyes R."/>
            <person name="Rise C."/>
            <person name="Rogov P."/>
            <person name="Ross K."/>
            <person name="Ryan E."/>
            <person name="Settipalli S."/>
            <person name="Shea T."/>
            <person name="Sherpa N."/>
            <person name="Shi L."/>
            <person name="Shih D."/>
            <person name="Sparrow T."/>
            <person name="Spaulding J."/>
            <person name="Stalker J."/>
            <person name="Stange-Thomann N."/>
            <person name="Stavropoulos S."/>
            <person name="Stone C."/>
            <person name="Strader C."/>
            <person name="Tesfaye S."/>
            <person name="Thomson T."/>
            <person name="Thoulutsang Y."/>
            <person name="Thoulutsang D."/>
            <person name="Topham K."/>
            <person name="Topping I."/>
            <person name="Tsamla T."/>
            <person name="Vassiliev H."/>
            <person name="Vo A."/>
            <person name="Wangchuk T."/>
            <person name="Wangdi T."/>
            <person name="Weiand M."/>
            <person name="Wilkinson J."/>
            <person name="Wilson A."/>
            <person name="Yadav S."/>
            <person name="Young G."/>
            <person name="Yu Q."/>
            <person name="Zembek L."/>
            <person name="Zhong D."/>
            <person name="Zimmer A."/>
            <person name="Zwirko Z."/>
            <person name="Jaffe D.B."/>
            <person name="Alvarez P."/>
            <person name="Brockman W."/>
            <person name="Butler J."/>
            <person name="Chin C."/>
            <person name="Gnerre S."/>
            <person name="Grabherr M."/>
            <person name="Kleber M."/>
            <person name="Mauceli E."/>
            <person name="MacCallum I."/>
        </authorList>
    </citation>
    <scope>NUCLEOTIDE SEQUENCE [LARGE SCALE GENOMIC DNA]</scope>
    <source>
        <strain evidence="11">Tucson 14024-0371.13</strain>
    </source>
</reference>
<evidence type="ECO:0000313" key="10">
    <source>
        <dbReference type="EMBL" id="KPU79339.1"/>
    </source>
</evidence>
<dbReference type="Pfam" id="PF08240">
    <property type="entry name" value="ADH_N"/>
    <property type="match status" value="1"/>
</dbReference>
<accession>A0A0P9C6Y4</accession>
<dbReference type="PANTHER" id="PTHR43161:SF9">
    <property type="entry name" value="SORBITOL DEHYDROGENASE"/>
    <property type="match status" value="1"/>
</dbReference>
<dbReference type="EC" id="1.-.-.-" evidence="10"/>
<evidence type="ECO:0000256" key="6">
    <source>
        <dbReference type="SAM" id="Coils"/>
    </source>
</evidence>
<dbReference type="Proteomes" id="UP000007801">
    <property type="component" value="Unassembled WGS sequence"/>
</dbReference>
<feature type="compositionally biased region" description="Basic and acidic residues" evidence="7">
    <location>
        <begin position="543"/>
        <end position="554"/>
    </location>
</feature>
<feature type="domain" description="Alcohol dehydrogenase-like C-terminal" evidence="8">
    <location>
        <begin position="1141"/>
        <end position="1266"/>
    </location>
</feature>